<dbReference type="SUPFAM" id="SSF52096">
    <property type="entry name" value="ClpP/crotonase"/>
    <property type="match status" value="1"/>
</dbReference>
<dbReference type="GO" id="GO:0003824">
    <property type="term" value="F:catalytic activity"/>
    <property type="evidence" value="ECO:0007669"/>
    <property type="project" value="InterPro"/>
</dbReference>
<gene>
    <name evidence="3" type="ORF">AC244_27180</name>
</gene>
<protein>
    <recommendedName>
        <fullName evidence="5">Enoyl-CoA hydratase</fullName>
    </recommendedName>
</protein>
<evidence type="ECO:0000256" key="2">
    <source>
        <dbReference type="RuleBase" id="RU003707"/>
    </source>
</evidence>
<dbReference type="InterPro" id="IPR029045">
    <property type="entry name" value="ClpP/crotonase-like_dom_sf"/>
</dbReference>
<dbReference type="InterPro" id="IPR001753">
    <property type="entry name" value="Enoyl-CoA_hydra/iso"/>
</dbReference>
<evidence type="ECO:0000313" key="4">
    <source>
        <dbReference type="Proteomes" id="UP000037425"/>
    </source>
</evidence>
<dbReference type="EMBL" id="LGAP01000027">
    <property type="protein sequence ID" value="KOF14392.1"/>
    <property type="molecule type" value="Genomic_DNA"/>
</dbReference>
<dbReference type="PROSITE" id="PS00166">
    <property type="entry name" value="ENOYL_COA_HYDRATASE"/>
    <property type="match status" value="1"/>
</dbReference>
<organism evidence="3 4">
    <name type="scientific">Ensifer adhaerens</name>
    <name type="common">Sinorhizobium morelense</name>
    <dbReference type="NCBI Taxonomy" id="106592"/>
    <lineage>
        <taxon>Bacteria</taxon>
        <taxon>Pseudomonadati</taxon>
        <taxon>Pseudomonadota</taxon>
        <taxon>Alphaproteobacteria</taxon>
        <taxon>Hyphomicrobiales</taxon>
        <taxon>Rhizobiaceae</taxon>
        <taxon>Sinorhizobium/Ensifer group</taxon>
        <taxon>Ensifer</taxon>
    </lineage>
</organism>
<name>A0A0L8BI96_ENSAD</name>
<dbReference type="Pfam" id="PF00378">
    <property type="entry name" value="ECH_1"/>
    <property type="match status" value="1"/>
</dbReference>
<accession>A0A0L8BI96</accession>
<proteinExistence type="inferred from homology"/>
<evidence type="ECO:0000313" key="3">
    <source>
        <dbReference type="EMBL" id="KOF14392.1"/>
    </source>
</evidence>
<dbReference type="Proteomes" id="UP000037425">
    <property type="component" value="Unassembled WGS sequence"/>
</dbReference>
<dbReference type="PANTHER" id="PTHR43802">
    <property type="entry name" value="ENOYL-COA HYDRATASE"/>
    <property type="match status" value="1"/>
</dbReference>
<comment type="similarity">
    <text evidence="1 2">Belongs to the enoyl-CoA hydratase/isomerase family.</text>
</comment>
<reference evidence="4" key="1">
    <citation type="submission" date="2015-07" db="EMBL/GenBank/DDBJ databases">
        <title>Whole genome sequence of an Ensifer adhaerens strain isolated from a cave pool in the Wind Cave National Park.</title>
        <authorList>
            <person name="Eng W.W.H."/>
            <person name="Gan H.M."/>
            <person name="Barton H.A."/>
            <person name="Savka M.A."/>
        </authorList>
    </citation>
    <scope>NUCLEOTIDE SEQUENCE [LARGE SCALE GENOMIC DNA]</scope>
    <source>
        <strain evidence="4">SD006</strain>
    </source>
</reference>
<sequence>MALTIGRVARLKINRPDKRNAMNRAMWRGITEACGRLSEHPEVRVVVFGGVGPHFCSGADISEFAETYASDATAEQYNSGYRAAETVLRNLSVPVIAEIRGACLGGGLGLALSADLRFSDETAKIAVTASKLGISYSAEDCARLIEKIGVTRTKDMLLSARTIASQEALSWGLVDRVVAPEGLTDLVDSYAEDLAARSRASLRAMKFIINAIAEPNAKLCDELRATYSQLFRGPDLVEGAKAFLQKREPVFD</sequence>
<comment type="caution">
    <text evidence="3">The sequence shown here is derived from an EMBL/GenBank/DDBJ whole genome shotgun (WGS) entry which is preliminary data.</text>
</comment>
<dbReference type="PATRIC" id="fig|106592.7.peg.4226"/>
<dbReference type="AlphaFoldDB" id="A0A0L8BI96"/>
<dbReference type="InterPro" id="IPR018376">
    <property type="entry name" value="Enoyl-CoA_hyd/isom_CS"/>
</dbReference>
<dbReference type="Gene3D" id="3.90.226.10">
    <property type="entry name" value="2-enoyl-CoA Hydratase, Chain A, domain 1"/>
    <property type="match status" value="1"/>
</dbReference>
<dbReference type="PANTHER" id="PTHR43802:SF1">
    <property type="entry name" value="IP11341P-RELATED"/>
    <property type="match status" value="1"/>
</dbReference>
<dbReference type="CDD" id="cd06558">
    <property type="entry name" value="crotonase-like"/>
    <property type="match status" value="1"/>
</dbReference>
<evidence type="ECO:0008006" key="5">
    <source>
        <dbReference type="Google" id="ProtNLM"/>
    </source>
</evidence>
<evidence type="ECO:0000256" key="1">
    <source>
        <dbReference type="ARBA" id="ARBA00005254"/>
    </source>
</evidence>